<gene>
    <name evidence="6" type="ORF">DJ019_16975</name>
</gene>
<accession>A0A328BC89</accession>
<dbReference type="OrthoDB" id="7186766at2"/>
<organism evidence="6 7">
    <name type="scientific">Phenylobacterium kunshanense</name>
    <dbReference type="NCBI Taxonomy" id="1445034"/>
    <lineage>
        <taxon>Bacteria</taxon>
        <taxon>Pseudomonadati</taxon>
        <taxon>Pseudomonadota</taxon>
        <taxon>Alphaproteobacteria</taxon>
        <taxon>Caulobacterales</taxon>
        <taxon>Caulobacteraceae</taxon>
        <taxon>Phenylobacterium</taxon>
    </lineage>
</organism>
<protein>
    <submittedName>
        <fullName evidence="6">Aldehyde-activating protein</fullName>
    </submittedName>
</protein>
<evidence type="ECO:0000313" key="6">
    <source>
        <dbReference type="EMBL" id="RAK63414.1"/>
    </source>
</evidence>
<keyword evidence="7" id="KW-1185">Reference proteome</keyword>
<evidence type="ECO:0000256" key="4">
    <source>
        <dbReference type="ARBA" id="ARBA00023239"/>
    </source>
</evidence>
<reference evidence="6 7" key="1">
    <citation type="submission" date="2018-05" db="EMBL/GenBank/DDBJ databases">
        <authorList>
            <person name="Lanie J.A."/>
            <person name="Ng W.-L."/>
            <person name="Kazmierczak K.M."/>
            <person name="Andrzejewski T.M."/>
            <person name="Davidsen T.M."/>
            <person name="Wayne K.J."/>
            <person name="Tettelin H."/>
            <person name="Glass J.I."/>
            <person name="Rusch D."/>
            <person name="Podicherti R."/>
            <person name="Tsui H.-C.T."/>
            <person name="Winkler M.E."/>
        </authorList>
    </citation>
    <scope>NUCLEOTIDE SEQUENCE [LARGE SCALE GENOMIC DNA]</scope>
    <source>
        <strain evidence="6 7">BUT-10</strain>
    </source>
</reference>
<dbReference type="Gene3D" id="3.90.1590.10">
    <property type="entry name" value="glutathione-dependent formaldehyde- activating enzyme (gfa)"/>
    <property type="match status" value="1"/>
</dbReference>
<comment type="caution">
    <text evidence="6">The sequence shown here is derived from an EMBL/GenBank/DDBJ whole genome shotgun (WGS) entry which is preliminary data.</text>
</comment>
<evidence type="ECO:0000259" key="5">
    <source>
        <dbReference type="PROSITE" id="PS51891"/>
    </source>
</evidence>
<dbReference type="AlphaFoldDB" id="A0A328BC89"/>
<evidence type="ECO:0000256" key="2">
    <source>
        <dbReference type="ARBA" id="ARBA00022723"/>
    </source>
</evidence>
<dbReference type="GO" id="GO:0046872">
    <property type="term" value="F:metal ion binding"/>
    <property type="evidence" value="ECO:0007669"/>
    <property type="project" value="UniProtKB-KW"/>
</dbReference>
<dbReference type="InterPro" id="IPR011057">
    <property type="entry name" value="Mss4-like_sf"/>
</dbReference>
<evidence type="ECO:0000256" key="1">
    <source>
        <dbReference type="ARBA" id="ARBA00005495"/>
    </source>
</evidence>
<dbReference type="Proteomes" id="UP000249524">
    <property type="component" value="Unassembled WGS sequence"/>
</dbReference>
<dbReference type="GO" id="GO:0016846">
    <property type="term" value="F:carbon-sulfur lyase activity"/>
    <property type="evidence" value="ECO:0007669"/>
    <property type="project" value="InterPro"/>
</dbReference>
<evidence type="ECO:0000256" key="3">
    <source>
        <dbReference type="ARBA" id="ARBA00022833"/>
    </source>
</evidence>
<comment type="similarity">
    <text evidence="1">Belongs to the Gfa family.</text>
</comment>
<dbReference type="PANTHER" id="PTHR33337">
    <property type="entry name" value="GFA DOMAIN-CONTAINING PROTEIN"/>
    <property type="match status" value="1"/>
</dbReference>
<proteinExistence type="inferred from homology"/>
<keyword evidence="4" id="KW-0456">Lyase</keyword>
<sequence>MMTVRLPQLGGCVCGRVRYRLTAAPLLAYACHCHDCQKRSGSAFGLTVVVRSADVLFKGEMDLVRLPTPSGRNVEQNLCPTCRCRIYAQAAEARDFLSLRAGSLDQTDWVIPVVQTWTQSALPWALIPGVRHLPQEEFDFVALGREWQAWAPKFVTD</sequence>
<dbReference type="PROSITE" id="PS51257">
    <property type="entry name" value="PROKAR_LIPOPROTEIN"/>
    <property type="match status" value="1"/>
</dbReference>
<evidence type="ECO:0000313" key="7">
    <source>
        <dbReference type="Proteomes" id="UP000249524"/>
    </source>
</evidence>
<dbReference type="EMBL" id="QFYS01000008">
    <property type="protein sequence ID" value="RAK63414.1"/>
    <property type="molecule type" value="Genomic_DNA"/>
</dbReference>
<dbReference type="PANTHER" id="PTHR33337:SF33">
    <property type="entry name" value="CENP-V_GFA DOMAIN-CONTAINING PROTEIN"/>
    <property type="match status" value="1"/>
</dbReference>
<dbReference type="InterPro" id="IPR006913">
    <property type="entry name" value="CENP-V/GFA"/>
</dbReference>
<dbReference type="Pfam" id="PF04828">
    <property type="entry name" value="GFA"/>
    <property type="match status" value="1"/>
</dbReference>
<dbReference type="SUPFAM" id="SSF51316">
    <property type="entry name" value="Mss4-like"/>
    <property type="match status" value="1"/>
</dbReference>
<name>A0A328BC89_9CAUL</name>
<keyword evidence="2" id="KW-0479">Metal-binding</keyword>
<dbReference type="PROSITE" id="PS51891">
    <property type="entry name" value="CENP_V_GFA"/>
    <property type="match status" value="1"/>
</dbReference>
<keyword evidence="3" id="KW-0862">Zinc</keyword>
<feature type="domain" description="CENP-V/GFA" evidence="5">
    <location>
        <begin position="8"/>
        <end position="110"/>
    </location>
</feature>
<dbReference type="RefSeq" id="WP_111277254.1">
    <property type="nucleotide sequence ID" value="NZ_QFYS01000008.1"/>
</dbReference>